<comment type="caution">
    <text evidence="1">The sequence shown here is derived from an EMBL/GenBank/DDBJ whole genome shotgun (WGS) entry which is preliminary data.</text>
</comment>
<evidence type="ECO:0000313" key="1">
    <source>
        <dbReference type="EMBL" id="MBD8062037.1"/>
    </source>
</evidence>
<organism evidence="1 2">
    <name type="scientific">Oceanitalea stevensii</name>
    <dbReference type="NCBI Taxonomy" id="2763072"/>
    <lineage>
        <taxon>Bacteria</taxon>
        <taxon>Bacillati</taxon>
        <taxon>Actinomycetota</taxon>
        <taxon>Actinomycetes</taxon>
        <taxon>Micrococcales</taxon>
        <taxon>Bogoriellaceae</taxon>
        <taxon>Georgenia</taxon>
    </lineage>
</organism>
<keyword evidence="2" id="KW-1185">Reference proteome</keyword>
<accession>A0ABR8Z138</accession>
<dbReference type="Gene3D" id="1.10.620.20">
    <property type="entry name" value="Ribonucleotide Reductase, subunit A"/>
    <property type="match status" value="1"/>
</dbReference>
<dbReference type="SUPFAM" id="SSF47240">
    <property type="entry name" value="Ferritin-like"/>
    <property type="match status" value="1"/>
</dbReference>
<dbReference type="EMBL" id="JACSPO010000002">
    <property type="protein sequence ID" value="MBD8062037.1"/>
    <property type="molecule type" value="Genomic_DNA"/>
</dbReference>
<name>A0ABR8Z138_9MICO</name>
<dbReference type="RefSeq" id="WP_251839148.1">
    <property type="nucleotide sequence ID" value="NZ_JACSPO010000002.1"/>
</dbReference>
<sequence>MAFDIDRYARESQALRWEDLDLDAFRRDPLPPETLRVLRYMCDVEFHTVCYLRDMLVTPSRRDGEVSTFMTIWNREEFWHGEALSRVLALHGITIEFDEVKARRIKVGWRDRLAPVRQSVLSNIVGKDFIAVHMTWGALNEWSTAAGYKRLAALTPHPVLETLLRRIAAQESKHIAFYTTQARARLEGNVKAQRLVRLALRTAWEPVGSGISREEDVDFVLSHLFSGPDGRKEVEAIDRHLSRLPGLDGLRLVSDAVDARGRVAA</sequence>
<gene>
    <name evidence="1" type="ORF">H9624_06850</name>
</gene>
<evidence type="ECO:0000313" key="2">
    <source>
        <dbReference type="Proteomes" id="UP000661894"/>
    </source>
</evidence>
<dbReference type="InterPro" id="IPR009078">
    <property type="entry name" value="Ferritin-like_SF"/>
</dbReference>
<dbReference type="Proteomes" id="UP000661894">
    <property type="component" value="Unassembled WGS sequence"/>
</dbReference>
<reference evidence="1 2" key="1">
    <citation type="submission" date="2020-08" db="EMBL/GenBank/DDBJ databases">
        <title>A Genomic Blueprint of the Chicken Gut Microbiome.</title>
        <authorList>
            <person name="Gilroy R."/>
            <person name="Ravi A."/>
            <person name="Getino M."/>
            <person name="Pursley I."/>
            <person name="Horton D.L."/>
            <person name="Alikhan N.-F."/>
            <person name="Baker D."/>
            <person name="Gharbi K."/>
            <person name="Hall N."/>
            <person name="Watson M."/>
            <person name="Adriaenssens E.M."/>
            <person name="Foster-Nyarko E."/>
            <person name="Jarju S."/>
            <person name="Secka A."/>
            <person name="Antonio M."/>
            <person name="Oren A."/>
            <person name="Chaudhuri R."/>
            <person name="La Ragione R.M."/>
            <person name="Hildebrand F."/>
            <person name="Pallen M.J."/>
        </authorList>
    </citation>
    <scope>NUCLEOTIDE SEQUENCE [LARGE SCALE GENOMIC DNA]</scope>
    <source>
        <strain evidence="1 2">Sa1BUA1</strain>
    </source>
</reference>
<dbReference type="InterPro" id="IPR012348">
    <property type="entry name" value="RNR-like"/>
</dbReference>
<proteinExistence type="predicted"/>
<protein>
    <submittedName>
        <fullName evidence="1">Ferritin-like domain-containing protein</fullName>
    </submittedName>
</protein>